<feature type="transmembrane region" description="Helical" evidence="7">
    <location>
        <begin position="501"/>
        <end position="520"/>
    </location>
</feature>
<feature type="domain" description="RCK C-terminal" evidence="8">
    <location>
        <begin position="354"/>
        <end position="438"/>
    </location>
</feature>
<dbReference type="Proteomes" id="UP000218968">
    <property type="component" value="Chromosome"/>
</dbReference>
<protein>
    <submittedName>
        <fullName evidence="9">SLC13 family permease</fullName>
    </submittedName>
</protein>
<feature type="transmembrane region" description="Helical" evidence="7">
    <location>
        <begin position="112"/>
        <end position="130"/>
    </location>
</feature>
<feature type="transmembrane region" description="Helical" evidence="7">
    <location>
        <begin position="456"/>
        <end position="489"/>
    </location>
</feature>
<keyword evidence="4" id="KW-0677">Repeat</keyword>
<feature type="transmembrane region" description="Helical" evidence="7">
    <location>
        <begin position="197"/>
        <end position="219"/>
    </location>
</feature>
<organism evidence="9 10">
    <name type="scientific">Luteimonas chenhongjianii</name>
    <dbReference type="NCBI Taxonomy" id="2006110"/>
    <lineage>
        <taxon>Bacteria</taxon>
        <taxon>Pseudomonadati</taxon>
        <taxon>Pseudomonadota</taxon>
        <taxon>Gammaproteobacteria</taxon>
        <taxon>Lysobacterales</taxon>
        <taxon>Lysobacteraceae</taxon>
        <taxon>Luteimonas</taxon>
    </lineage>
</organism>
<reference evidence="10" key="1">
    <citation type="submission" date="2017-09" db="EMBL/GenBank/DDBJ databases">
        <title>Luteimonas liuhanmingii sp.nov., isolated from the intestinal contents of Tibetan Plateau Pika in Yushu, Qinghai Province, China.</title>
        <authorList>
            <person name="Gui Z."/>
        </authorList>
    </citation>
    <scope>NUCLEOTIDE SEQUENCE [LARGE SCALE GENOMIC DNA]</scope>
    <source>
        <strain evidence="10">100111</strain>
    </source>
</reference>
<dbReference type="GO" id="GO:0006813">
    <property type="term" value="P:potassium ion transport"/>
    <property type="evidence" value="ECO:0007669"/>
    <property type="project" value="InterPro"/>
</dbReference>
<name>A0A290XAJ8_9GAMM</name>
<feature type="transmembrane region" description="Helical" evidence="7">
    <location>
        <begin position="150"/>
        <end position="167"/>
    </location>
</feature>
<dbReference type="Gene3D" id="3.30.70.1450">
    <property type="entry name" value="Regulator of K+ conductance, C-terminal domain"/>
    <property type="match status" value="2"/>
</dbReference>
<feature type="transmembrane region" description="Helical" evidence="7">
    <location>
        <begin position="88"/>
        <end position="106"/>
    </location>
</feature>
<feature type="transmembrane region" description="Helical" evidence="7">
    <location>
        <begin position="586"/>
        <end position="604"/>
    </location>
</feature>
<evidence type="ECO:0000256" key="7">
    <source>
        <dbReference type="SAM" id="Phobius"/>
    </source>
</evidence>
<keyword evidence="2" id="KW-0813">Transport</keyword>
<dbReference type="SUPFAM" id="SSF116726">
    <property type="entry name" value="TrkA C-terminal domain-like"/>
    <property type="match status" value="2"/>
</dbReference>
<feature type="transmembrane region" description="Helical" evidence="7">
    <location>
        <begin position="624"/>
        <end position="644"/>
    </location>
</feature>
<feature type="transmembrane region" description="Helical" evidence="7">
    <location>
        <begin position="532"/>
        <end position="552"/>
    </location>
</feature>
<evidence type="ECO:0000259" key="8">
    <source>
        <dbReference type="PROSITE" id="PS51202"/>
    </source>
</evidence>
<sequence>MTSTSTLAWGAGSGAAADMVRPGEIKDAQYPIRPVPWPPPAACRLHGTARLAGYRLEDDGGCVELWLTLAVMSGAIFLFVTEKLRVDVVALLVATALLVLGVVTLPEALSGFSNQATVMVAAMFVLSGALQRNGAVVVVGDLLARIRRPWLFGLVMMVLVTCVAAFVNNTATVAVFLPLVLAATTANRWAPSKFLIPLSYMSQTAGVCTLIGTSTNLLVDSMARESAGVGFTLFEFAPLGIVFVGISMLYLTTVGRLLLPDRGVPGSGSADTIGRYVAELLVPDGASVIGRARGEILPEGHDEVEVLELLRDGRAVRGADARVETGDRLLLRGLWQDIDTARKSLKLRFDHVARDLDGDVKAERLHVEVMVAPGSHLIGHTLSGMRFGHTYRARVHGLHRRQLGVHRPLDQVPLTVGDVLLLDAPITAIADLRGDRGLIVMGSRAQRKVDTTKATLSAVVMAAAIAAAALGWMSIVASALLGCIALVVLRLIDPDEAYEAIDWRVILLLAGIIPLGIALQKTGGAALAANQLINLVGHYGPTATLAAVYLMTSTLTEFMSNNASAVLLVPIALATADSLGVDPKPFLIAVAFAASTSFATPISYQTNTMVYTAGNYRFSDFVKIGMPLNIIFLVTATLLIPRFFPF</sequence>
<gene>
    <name evidence="9" type="ORF">CNR27_00325</name>
</gene>
<evidence type="ECO:0000256" key="3">
    <source>
        <dbReference type="ARBA" id="ARBA00022692"/>
    </source>
</evidence>
<evidence type="ECO:0000256" key="5">
    <source>
        <dbReference type="ARBA" id="ARBA00022989"/>
    </source>
</evidence>
<dbReference type="PANTHER" id="PTHR43652">
    <property type="entry name" value="BASIC AMINO ACID ANTIPORTER YFCC-RELATED"/>
    <property type="match status" value="1"/>
</dbReference>
<feature type="transmembrane region" description="Helical" evidence="7">
    <location>
        <begin position="239"/>
        <end position="259"/>
    </location>
</feature>
<dbReference type="InterPro" id="IPR036721">
    <property type="entry name" value="RCK_C_sf"/>
</dbReference>
<proteinExistence type="predicted"/>
<feature type="transmembrane region" description="Helical" evidence="7">
    <location>
        <begin position="173"/>
        <end position="190"/>
    </location>
</feature>
<keyword evidence="6 7" id="KW-0472">Membrane</keyword>
<keyword evidence="3 7" id="KW-0812">Transmembrane</keyword>
<dbReference type="GO" id="GO:0005886">
    <property type="term" value="C:plasma membrane"/>
    <property type="evidence" value="ECO:0007669"/>
    <property type="project" value="TreeGrafter"/>
</dbReference>
<dbReference type="PANTHER" id="PTHR43652:SF2">
    <property type="entry name" value="BASIC AMINO ACID ANTIPORTER YFCC-RELATED"/>
    <property type="match status" value="1"/>
</dbReference>
<evidence type="ECO:0000313" key="9">
    <source>
        <dbReference type="EMBL" id="ATD66091.1"/>
    </source>
</evidence>
<evidence type="ECO:0000256" key="6">
    <source>
        <dbReference type="ARBA" id="ARBA00023136"/>
    </source>
</evidence>
<dbReference type="KEGG" id="lum:CNR27_00325"/>
<evidence type="ECO:0000256" key="2">
    <source>
        <dbReference type="ARBA" id="ARBA00022448"/>
    </source>
</evidence>
<dbReference type="GO" id="GO:0008324">
    <property type="term" value="F:monoatomic cation transmembrane transporter activity"/>
    <property type="evidence" value="ECO:0007669"/>
    <property type="project" value="InterPro"/>
</dbReference>
<evidence type="ECO:0000256" key="4">
    <source>
        <dbReference type="ARBA" id="ARBA00022737"/>
    </source>
</evidence>
<evidence type="ECO:0000313" key="10">
    <source>
        <dbReference type="Proteomes" id="UP000218968"/>
    </source>
</evidence>
<feature type="transmembrane region" description="Helical" evidence="7">
    <location>
        <begin position="63"/>
        <end position="81"/>
    </location>
</feature>
<keyword evidence="10" id="KW-1185">Reference proteome</keyword>
<dbReference type="Pfam" id="PF02080">
    <property type="entry name" value="TrkA_C"/>
    <property type="match status" value="1"/>
</dbReference>
<dbReference type="InterPro" id="IPR051679">
    <property type="entry name" value="DASS-Related_Transporters"/>
</dbReference>
<dbReference type="InterPro" id="IPR031312">
    <property type="entry name" value="Na/sul_symport_CS"/>
</dbReference>
<evidence type="ECO:0000256" key="1">
    <source>
        <dbReference type="ARBA" id="ARBA00004141"/>
    </source>
</evidence>
<dbReference type="InterPro" id="IPR006037">
    <property type="entry name" value="RCK_C"/>
</dbReference>
<comment type="subcellular location">
    <subcellularLocation>
        <location evidence="1">Membrane</location>
        <topology evidence="1">Multi-pass membrane protein</topology>
    </subcellularLocation>
</comment>
<dbReference type="Pfam" id="PF03600">
    <property type="entry name" value="CitMHS"/>
    <property type="match status" value="1"/>
</dbReference>
<dbReference type="AlphaFoldDB" id="A0A290XAJ8"/>
<dbReference type="EMBL" id="CP023406">
    <property type="protein sequence ID" value="ATD66091.1"/>
    <property type="molecule type" value="Genomic_DNA"/>
</dbReference>
<dbReference type="PROSITE" id="PS01271">
    <property type="entry name" value="NA_SULFATE"/>
    <property type="match status" value="1"/>
</dbReference>
<keyword evidence="5 7" id="KW-1133">Transmembrane helix</keyword>
<dbReference type="PROSITE" id="PS51202">
    <property type="entry name" value="RCK_C"/>
    <property type="match status" value="1"/>
</dbReference>
<dbReference type="InterPro" id="IPR004680">
    <property type="entry name" value="Cit_transptr-like_dom"/>
</dbReference>
<accession>A0A290XAJ8</accession>